<dbReference type="AlphaFoldDB" id="A0A8D3BLQ7"/>
<dbReference type="InterPro" id="IPR042097">
    <property type="entry name" value="Aminopeptidase_N-like_N_sf"/>
</dbReference>
<dbReference type="InterPro" id="IPR038502">
    <property type="entry name" value="M1_LTA-4_hydro/amino_C_sf"/>
</dbReference>
<dbReference type="InterPro" id="IPR027268">
    <property type="entry name" value="Peptidase_M4/M1_CTD_sf"/>
</dbReference>
<keyword evidence="9" id="KW-0175">Coiled coil</keyword>
<protein>
    <submittedName>
        <fullName evidence="12">Arginyl aminopeptidase like 1</fullName>
    </submittedName>
</protein>
<evidence type="ECO:0000256" key="7">
    <source>
        <dbReference type="PIRSR" id="PIRSR634015-1"/>
    </source>
</evidence>
<dbReference type="Gene3D" id="2.60.40.1730">
    <property type="entry name" value="tricorn interacting facor f3 domain"/>
    <property type="match status" value="1"/>
</dbReference>
<feature type="binding site" evidence="8">
    <location>
        <position position="427"/>
    </location>
    <ligand>
        <name>Zn(2+)</name>
        <dbReference type="ChEBI" id="CHEBI:29105"/>
        <note>catalytic</note>
    </ligand>
</feature>
<dbReference type="InterPro" id="IPR016024">
    <property type="entry name" value="ARM-type_fold"/>
</dbReference>
<evidence type="ECO:0000256" key="4">
    <source>
        <dbReference type="ARBA" id="ARBA00022801"/>
    </source>
</evidence>
<feature type="region of interest" description="Disordered" evidence="10">
    <location>
        <begin position="747"/>
        <end position="778"/>
    </location>
</feature>
<dbReference type="SMART" id="SM01263">
    <property type="entry name" value="Leuk-A4-hydro_C"/>
    <property type="match status" value="1"/>
</dbReference>
<dbReference type="InterPro" id="IPR045357">
    <property type="entry name" value="Aminopeptidase_N-like_N"/>
</dbReference>
<dbReference type="GO" id="GO:0070006">
    <property type="term" value="F:metalloaminopeptidase activity"/>
    <property type="evidence" value="ECO:0007669"/>
    <property type="project" value="TreeGrafter"/>
</dbReference>
<feature type="active site" description="Proton donor" evidence="7">
    <location>
        <position position="516"/>
    </location>
</feature>
<dbReference type="InterPro" id="IPR034015">
    <property type="entry name" value="M1_LTA4H"/>
</dbReference>
<dbReference type="SUPFAM" id="SSF63737">
    <property type="entry name" value="Leukotriene A4 hydrolase N-terminal domain"/>
    <property type="match status" value="1"/>
</dbReference>
<feature type="compositionally biased region" description="Polar residues" evidence="10">
    <location>
        <begin position="747"/>
        <end position="756"/>
    </location>
</feature>
<feature type="active site" description="Proton acceptor" evidence="7">
    <location>
        <position position="428"/>
    </location>
</feature>
<reference evidence="12" key="1">
    <citation type="submission" date="2023-05" db="EMBL/GenBank/DDBJ databases">
        <title>High-quality long-read genome of Scophthalmus maximus.</title>
        <authorList>
            <person name="Lien S."/>
            <person name="Martinez P."/>
        </authorList>
    </citation>
    <scope>NUCLEOTIDE SEQUENCE [LARGE SCALE GENOMIC DNA]</scope>
</reference>
<dbReference type="GeneTree" id="ENSGT00940000160400"/>
<dbReference type="Gene3D" id="1.25.40.320">
    <property type="entry name" value="Peptidase M1, leukotriene A4 hydrolase/aminopeptidase C-terminal domain"/>
    <property type="match status" value="1"/>
</dbReference>
<dbReference type="CDD" id="cd09599">
    <property type="entry name" value="M1_LTA4H"/>
    <property type="match status" value="1"/>
</dbReference>
<comment type="similarity">
    <text evidence="1">Belongs to the peptidase M1 family.</text>
</comment>
<evidence type="ECO:0000256" key="1">
    <source>
        <dbReference type="ARBA" id="ARBA00010136"/>
    </source>
</evidence>
<evidence type="ECO:0000256" key="5">
    <source>
        <dbReference type="ARBA" id="ARBA00022833"/>
    </source>
</evidence>
<dbReference type="GO" id="GO:0008270">
    <property type="term" value="F:zinc ion binding"/>
    <property type="evidence" value="ECO:0007669"/>
    <property type="project" value="InterPro"/>
</dbReference>
<evidence type="ECO:0000256" key="10">
    <source>
        <dbReference type="SAM" id="MobiDB-lite"/>
    </source>
</evidence>
<keyword evidence="6" id="KW-0482">Metalloprotease</keyword>
<dbReference type="PANTHER" id="PTHR45726">
    <property type="entry name" value="LEUKOTRIENE A-4 HYDROLASE"/>
    <property type="match status" value="1"/>
</dbReference>
<keyword evidence="3 8" id="KW-0479">Metal-binding</keyword>
<dbReference type="Ensembl" id="ENSSMAT00000079594.1">
    <property type="protein sequence ID" value="ENSSMAP00000035965.1"/>
    <property type="gene ID" value="ENSSMAG00000005325.2"/>
</dbReference>
<evidence type="ECO:0000256" key="9">
    <source>
        <dbReference type="SAM" id="Coils"/>
    </source>
</evidence>
<dbReference type="SUPFAM" id="SSF55486">
    <property type="entry name" value="Metalloproteases ('zincins'), catalytic domain"/>
    <property type="match status" value="1"/>
</dbReference>
<dbReference type="SUPFAM" id="SSF48371">
    <property type="entry name" value="ARM repeat"/>
    <property type="match status" value="1"/>
</dbReference>
<evidence type="ECO:0000313" key="13">
    <source>
        <dbReference type="Proteomes" id="UP000694558"/>
    </source>
</evidence>
<keyword evidence="5 8" id="KW-0862">Zinc</keyword>
<feature type="binding site" evidence="8">
    <location>
        <position position="450"/>
    </location>
    <ligand>
        <name>Zn(2+)</name>
        <dbReference type="ChEBI" id="CHEBI:29105"/>
        <note>catalytic</note>
    </ligand>
</feature>
<dbReference type="Pfam" id="PF01433">
    <property type="entry name" value="Peptidase_M1"/>
    <property type="match status" value="1"/>
</dbReference>
<dbReference type="Pfam" id="PF17900">
    <property type="entry name" value="Peptidase_M1_N"/>
    <property type="match status" value="1"/>
</dbReference>
<dbReference type="PANTHER" id="PTHR45726:SF2">
    <property type="entry name" value="AMINOPEPTIDASE RNPEPL1"/>
    <property type="match status" value="1"/>
</dbReference>
<dbReference type="FunFam" id="3.30.2010.30:FF:000001">
    <property type="entry name" value="Leukotriene A(4) hydrolase"/>
    <property type="match status" value="1"/>
</dbReference>
<keyword evidence="2" id="KW-0645">Protease</keyword>
<organism evidence="12 13">
    <name type="scientific">Scophthalmus maximus</name>
    <name type="common">Turbot</name>
    <name type="synonym">Psetta maxima</name>
    <dbReference type="NCBI Taxonomy" id="52904"/>
    <lineage>
        <taxon>Eukaryota</taxon>
        <taxon>Metazoa</taxon>
        <taxon>Chordata</taxon>
        <taxon>Craniata</taxon>
        <taxon>Vertebrata</taxon>
        <taxon>Euteleostomi</taxon>
        <taxon>Actinopterygii</taxon>
        <taxon>Neopterygii</taxon>
        <taxon>Teleostei</taxon>
        <taxon>Neoteleostei</taxon>
        <taxon>Acanthomorphata</taxon>
        <taxon>Carangaria</taxon>
        <taxon>Pleuronectiformes</taxon>
        <taxon>Pleuronectoidei</taxon>
        <taxon>Scophthalmidae</taxon>
        <taxon>Scophthalmus</taxon>
    </lineage>
</organism>
<dbReference type="PRINTS" id="PR00756">
    <property type="entry name" value="ALADIPTASE"/>
</dbReference>
<feature type="coiled-coil region" evidence="9">
    <location>
        <begin position="3"/>
        <end position="51"/>
    </location>
</feature>
<comment type="cofactor">
    <cofactor evidence="8">
        <name>Zn(2+)</name>
        <dbReference type="ChEBI" id="CHEBI:29105"/>
    </cofactor>
    <text evidence="8">Binds 1 zinc ion per subunit.</text>
</comment>
<dbReference type="Gene3D" id="3.30.2010.30">
    <property type="match status" value="1"/>
</dbReference>
<feature type="compositionally biased region" description="Pro residues" evidence="10">
    <location>
        <begin position="759"/>
        <end position="770"/>
    </location>
</feature>
<dbReference type="GO" id="GO:0006508">
    <property type="term" value="P:proteolysis"/>
    <property type="evidence" value="ECO:0007669"/>
    <property type="project" value="UniProtKB-KW"/>
</dbReference>
<evidence type="ECO:0000256" key="6">
    <source>
        <dbReference type="ARBA" id="ARBA00023049"/>
    </source>
</evidence>
<dbReference type="InterPro" id="IPR014782">
    <property type="entry name" value="Peptidase_M1_dom"/>
</dbReference>
<dbReference type="Gene3D" id="1.10.390.10">
    <property type="entry name" value="Neutral Protease Domain 2"/>
    <property type="match status" value="1"/>
</dbReference>
<keyword evidence="4" id="KW-0378">Hydrolase</keyword>
<dbReference type="InterPro" id="IPR001930">
    <property type="entry name" value="Peptidase_M1"/>
</dbReference>
<dbReference type="InterPro" id="IPR049980">
    <property type="entry name" value="LTA4H_cat"/>
</dbReference>
<evidence type="ECO:0000256" key="2">
    <source>
        <dbReference type="ARBA" id="ARBA00022670"/>
    </source>
</evidence>
<dbReference type="Proteomes" id="UP000694558">
    <property type="component" value="Chromosome 3"/>
</dbReference>
<accession>A0A8D3BLQ7</accession>
<gene>
    <name evidence="12" type="primary">rnpepl1</name>
</gene>
<feature type="domain" description="Peptidase M1 leukotriene A4 hydrolase/aminopeptidase C-terminal" evidence="11">
    <location>
        <begin position="600"/>
        <end position="743"/>
    </location>
</feature>
<dbReference type="Pfam" id="PF09127">
    <property type="entry name" value="Leuk-A4-hydro_C"/>
    <property type="match status" value="1"/>
</dbReference>
<dbReference type="InterPro" id="IPR015211">
    <property type="entry name" value="Peptidase_M1_C"/>
</dbReference>
<evidence type="ECO:0000313" key="12">
    <source>
        <dbReference type="Ensembl" id="ENSSMAP00000035965.1"/>
    </source>
</evidence>
<reference evidence="12" key="2">
    <citation type="submission" date="2025-08" db="UniProtKB">
        <authorList>
            <consortium name="Ensembl"/>
        </authorList>
    </citation>
    <scope>IDENTIFICATION</scope>
</reference>
<feature type="binding site" evidence="8">
    <location>
        <position position="431"/>
    </location>
    <ligand>
        <name>Zn(2+)</name>
        <dbReference type="ChEBI" id="CHEBI:29105"/>
        <note>catalytic</note>
    </ligand>
</feature>
<evidence type="ECO:0000256" key="3">
    <source>
        <dbReference type="ARBA" id="ARBA00022723"/>
    </source>
</evidence>
<name>A0A8D3BLQ7_SCOMX</name>
<proteinExistence type="inferred from homology"/>
<evidence type="ECO:0000256" key="8">
    <source>
        <dbReference type="PIRSR" id="PIRSR634015-3"/>
    </source>
</evidence>
<evidence type="ECO:0000259" key="11">
    <source>
        <dbReference type="SMART" id="SM01263"/>
    </source>
</evidence>
<sequence>MQLVQVQKQLVQVQRQVVQVQRQLVQVQKQLVQVQREVVQVQKQIVHVQKQWSRCKPGVRCSGTRSVPSRWRRSVLVSLGPGLSGLMMAQLHQTPTSLCCCREPLPDSGAGCVGGSSWPPEGPGPGSPRRPLVDVASASNFSCFQLRHFHLDLRVNFAVKEISGWLVLDLIPVQPGVHTLVLDSHPSLLIHAIDCKIPGSRQDEPVSLTYRVDPFTDYGSSLNIILPPGAVTPGRLVQITIRYTTTDGPAIWWLDSDLTCGQTRPLVFTQGHSVCNRSFFPCFDSPAVKSSYTATVRVPDGFTALMSATRSSYSRPDRVFQFSMESPVPSYLVALVAGELQHVDVGPRSRVWAEPCLLSCAVQKLGGSVERWLGVAEQLFGPYLWGRCDIVFLPPSFPIVAMENPCLTFIIASILESSEFLLIDVVHEIAHGWFGNAVTNATWEEMWLSEGLATYAQRRITTEAYGEAFTCLETAVRLDALHRQLRLLGDNNPVSKLQVQFEPGVNPSSLMNLFTYEKGFCFVSYLSLLSGDVRRFDCFLRDYISQFKFKSVVARDLIDLFLVCFPELQDSAHREGLEFERWLSGCGPPLYEPDLSAGGALIQPVHDLCDLWSSDAPNLQTLTTFDLSAWSTFQIVLFLDRMLDHAPLSHDVMVNLSVCYSGLFDVLNSEVQIRWLQLVVRNSFHQEVPRVRAFLLKHTSRMYTVPLYEDLVAGVMKCVAVEIFSQTQRRLHPNLRRTLQQILFHTSSAPTNQNGPPLSITPPSTPPPQQPAATATASAAAAAATTAAIALRDVNVSA</sequence>